<dbReference type="PROSITE" id="PS51257">
    <property type="entry name" value="PROKAR_LIPOPROTEIN"/>
    <property type="match status" value="1"/>
</dbReference>
<evidence type="ECO:0000313" key="2">
    <source>
        <dbReference type="EMBL" id="MDK9496894.1"/>
    </source>
</evidence>
<dbReference type="RefSeq" id="WP_285342622.1">
    <property type="nucleotide sequence ID" value="NZ_JASITI010000015.1"/>
</dbReference>
<name>A0ABT7GVI1_9ACTN</name>
<reference evidence="2 3" key="1">
    <citation type="submission" date="2023-05" db="EMBL/GenBank/DDBJ databases">
        <title>Sequencing and Assembly of Streptomyces sp. NP73.</title>
        <authorList>
            <person name="Konwar A.N."/>
            <person name="Saikia K."/>
            <person name="Thakur D."/>
        </authorList>
    </citation>
    <scope>NUCLEOTIDE SEQUENCE [LARGE SCALE GENOMIC DNA]</scope>
    <source>
        <strain evidence="2 3">NP73</strain>
    </source>
</reference>
<keyword evidence="1" id="KW-0732">Signal</keyword>
<evidence type="ECO:0000256" key="1">
    <source>
        <dbReference type="SAM" id="SignalP"/>
    </source>
</evidence>
<keyword evidence="3" id="KW-1185">Reference proteome</keyword>
<gene>
    <name evidence="2" type="ORF">QEZ40_001525</name>
</gene>
<evidence type="ECO:0008006" key="4">
    <source>
        <dbReference type="Google" id="ProtNLM"/>
    </source>
</evidence>
<comment type="caution">
    <text evidence="2">The sequence shown here is derived from an EMBL/GenBank/DDBJ whole genome shotgun (WGS) entry which is preliminary data.</text>
</comment>
<organism evidence="2 3">
    <name type="scientific">Streptomyces katrae</name>
    <dbReference type="NCBI Taxonomy" id="68223"/>
    <lineage>
        <taxon>Bacteria</taxon>
        <taxon>Bacillati</taxon>
        <taxon>Actinomycetota</taxon>
        <taxon>Actinomycetes</taxon>
        <taxon>Kitasatosporales</taxon>
        <taxon>Streptomycetaceae</taxon>
        <taxon>Streptomyces</taxon>
    </lineage>
</organism>
<feature type="signal peptide" evidence="1">
    <location>
        <begin position="1"/>
        <end position="23"/>
    </location>
</feature>
<protein>
    <recommendedName>
        <fullName evidence="4">Lipoprotein</fullName>
    </recommendedName>
</protein>
<evidence type="ECO:0000313" key="3">
    <source>
        <dbReference type="Proteomes" id="UP001223390"/>
    </source>
</evidence>
<dbReference type="Proteomes" id="UP001223390">
    <property type="component" value="Unassembled WGS sequence"/>
</dbReference>
<proteinExistence type="predicted"/>
<dbReference type="EMBL" id="JASITI010000015">
    <property type="protein sequence ID" value="MDK9496894.1"/>
    <property type="molecule type" value="Genomic_DNA"/>
</dbReference>
<accession>A0ABT7GVI1</accession>
<feature type="chain" id="PRO_5045683483" description="Lipoprotein" evidence="1">
    <location>
        <begin position="24"/>
        <end position="255"/>
    </location>
</feature>
<sequence>MRGVRARRAAALGASAVSGLALALLATGCGTARPGMVVEIVPAELPADAADRASKGKGQEPPARLIVAQGDLVDHRVSPDGADSPLVSVDRPECRELAFAAAGFLPTGRTGWAKASVVAVPVPLPQDATERQKRAAAQDAASSTVTVVTLGSYAGDTAGRHFAEVRAAGQACTDGYSATANGETVKVTRVVPHAVHGGDEAVGYTVEAEQDGEHHATELVVVRKGGTLANFVAGRTSGAAELAAPVVEAQLLKLG</sequence>